<comment type="caution">
    <text evidence="3">The sequence shown here is derived from an EMBL/GenBank/DDBJ whole genome shotgun (WGS) entry which is preliminary data.</text>
</comment>
<reference evidence="3 4" key="1">
    <citation type="submission" date="2023-01" db="EMBL/GenBank/DDBJ databases">
        <title>Analysis of 21 Apiospora genomes using comparative genomics revels a genus with tremendous synthesis potential of carbohydrate active enzymes and secondary metabolites.</title>
        <authorList>
            <person name="Sorensen T."/>
        </authorList>
    </citation>
    <scope>NUCLEOTIDE SEQUENCE [LARGE SCALE GENOMIC DNA]</scope>
    <source>
        <strain evidence="3 4">CBS 83171</strain>
    </source>
</reference>
<feature type="domain" description="NB-ARC" evidence="1">
    <location>
        <begin position="281"/>
        <end position="451"/>
    </location>
</feature>
<dbReference type="PRINTS" id="PR00381">
    <property type="entry name" value="KINESINLIGHT"/>
</dbReference>
<evidence type="ECO:0000259" key="2">
    <source>
        <dbReference type="Pfam" id="PF06985"/>
    </source>
</evidence>
<dbReference type="Proteomes" id="UP001446871">
    <property type="component" value="Unassembled WGS sequence"/>
</dbReference>
<evidence type="ECO:0000259" key="1">
    <source>
        <dbReference type="Pfam" id="PF00931"/>
    </source>
</evidence>
<dbReference type="Gene3D" id="3.40.50.300">
    <property type="entry name" value="P-loop containing nucleotide triphosphate hydrolases"/>
    <property type="match status" value="1"/>
</dbReference>
<dbReference type="Pfam" id="PF13374">
    <property type="entry name" value="TPR_10"/>
    <property type="match status" value="1"/>
</dbReference>
<dbReference type="Pfam" id="PF13424">
    <property type="entry name" value="TPR_12"/>
    <property type="match status" value="2"/>
</dbReference>
<dbReference type="Pfam" id="PF00931">
    <property type="entry name" value="NB-ARC"/>
    <property type="match status" value="1"/>
</dbReference>
<accession>A0ABR1VL15</accession>
<dbReference type="InterPro" id="IPR027417">
    <property type="entry name" value="P-loop_NTPase"/>
</dbReference>
<dbReference type="SUPFAM" id="SSF52540">
    <property type="entry name" value="P-loop containing nucleoside triphosphate hydrolases"/>
    <property type="match status" value="1"/>
</dbReference>
<dbReference type="InterPro" id="IPR011990">
    <property type="entry name" value="TPR-like_helical_dom_sf"/>
</dbReference>
<keyword evidence="4" id="KW-1185">Reference proteome</keyword>
<evidence type="ECO:0000313" key="4">
    <source>
        <dbReference type="Proteomes" id="UP001446871"/>
    </source>
</evidence>
<name>A0ABR1VL15_9PEZI</name>
<dbReference type="EMBL" id="JAQQWM010000003">
    <property type="protein sequence ID" value="KAK8071888.1"/>
    <property type="molecule type" value="Genomic_DNA"/>
</dbReference>
<feature type="domain" description="Heterokaryon incompatibility" evidence="2">
    <location>
        <begin position="25"/>
        <end position="146"/>
    </location>
</feature>
<dbReference type="InterPro" id="IPR002182">
    <property type="entry name" value="NB-ARC"/>
</dbReference>
<dbReference type="InterPro" id="IPR019734">
    <property type="entry name" value="TPR_rpt"/>
</dbReference>
<gene>
    <name evidence="3" type="ORF">PG996_005236</name>
</gene>
<sequence>MRLLQCQSDGSFCLTRDFVDAIPPYAILSHTWGDDDQEVTFQDMKEGTGRHKDGYRKLEFCGKQASSDGLQYFWVDTCCIDKSSSAELQEAINSMFRWYQNAVACYVYLRDVSTDDRAQPDEPPRAAWKLAFKKSRWLTRGWTLQELVAPTSVVFFSVEGQRLGDKTSMKTLLHEITGISTDALQGASLSDFTVNERMSWLGSRETKRKEDRAYSMIGIFDVYMPLLYGEGEQNAFIRLRKEITERSRGRQGVLHEGSQGRHFLVPLGRNKAFVGRDSTLQQLLERIPPKSDPDGCQWTAIEGLGGIGKTQIALETAFRVRDLDAECSVFWVPAVTRATFENAYREIGHALDVLGIQEDKADVTALVKSALNHASAGRWLLIVDNADDTELVFGDTDGSPLLHCLPSSYQGSILFTTRNHEVASRLDVQPTNTFPVGQMSMAEAKQMLCNGLKQSQIDDISSTERLLDFLTLLPLAIKQASAYMMRTGVTTTKYLRYCLSSDEAQTKLLSEDFGDRHRYAEIANPVAATWIISFAHVTEKWPLAAEFLKLICYFAEKDIPVSLLPGDDEMGKDEAIGVLKGYAFIIGREGSDSFDIHRLVRLAMRNWIKSQGLQRDRVTTSLKSLALAFPFPKHENRNVWLEYLPHAQAALELQSECADLHAQWGLLFNVAGCHSILGKYGDAERLCRPALELSKKVLGREHPITLDSINALALVLNNQGNHKEAALTQRQALEGYKSVLGEGHPRTLESMNNLANVLDRQGKYEEAEQMHRQTLELRKKVLGQEHPNTLGSMNNLAESLRQQGKYEEAEQMHRQTLALKETVLGREHPDTLASMNNLALVLSNQGNQKDAALKQRQALEGYKRILGEGHPRTL</sequence>
<proteinExistence type="predicted"/>
<dbReference type="InterPro" id="IPR010730">
    <property type="entry name" value="HET"/>
</dbReference>
<protein>
    <submittedName>
        <fullName evidence="3">HET-domain-containing protein</fullName>
    </submittedName>
</protein>
<dbReference type="PANTHER" id="PTHR10622:SF11">
    <property type="entry name" value="HET-DOMAIN-CONTAINING PROTEIN"/>
    <property type="match status" value="1"/>
</dbReference>
<dbReference type="Pfam" id="PF06985">
    <property type="entry name" value="HET"/>
    <property type="match status" value="1"/>
</dbReference>
<organism evidence="3 4">
    <name type="scientific">Apiospora saccharicola</name>
    <dbReference type="NCBI Taxonomy" id="335842"/>
    <lineage>
        <taxon>Eukaryota</taxon>
        <taxon>Fungi</taxon>
        <taxon>Dikarya</taxon>
        <taxon>Ascomycota</taxon>
        <taxon>Pezizomycotina</taxon>
        <taxon>Sordariomycetes</taxon>
        <taxon>Xylariomycetidae</taxon>
        <taxon>Amphisphaeriales</taxon>
        <taxon>Apiosporaceae</taxon>
        <taxon>Apiospora</taxon>
    </lineage>
</organism>
<dbReference type="SUPFAM" id="SSF48452">
    <property type="entry name" value="TPR-like"/>
    <property type="match status" value="2"/>
</dbReference>
<dbReference type="Gene3D" id="1.25.40.10">
    <property type="entry name" value="Tetratricopeptide repeat domain"/>
    <property type="match status" value="2"/>
</dbReference>
<dbReference type="SMART" id="SM00028">
    <property type="entry name" value="TPR"/>
    <property type="match status" value="3"/>
</dbReference>
<evidence type="ECO:0000313" key="3">
    <source>
        <dbReference type="EMBL" id="KAK8071888.1"/>
    </source>
</evidence>
<dbReference type="PANTHER" id="PTHR10622">
    <property type="entry name" value="HET DOMAIN-CONTAINING PROTEIN"/>
    <property type="match status" value="1"/>
</dbReference>